<dbReference type="SMART" id="SM00244">
    <property type="entry name" value="PHB"/>
    <property type="match status" value="1"/>
</dbReference>
<evidence type="ECO:0000256" key="1">
    <source>
        <dbReference type="ARBA" id="ARBA00004370"/>
    </source>
</evidence>
<dbReference type="GO" id="GO:0002020">
    <property type="term" value="F:protease binding"/>
    <property type="evidence" value="ECO:0007669"/>
    <property type="project" value="TreeGrafter"/>
</dbReference>
<protein>
    <submittedName>
        <fullName evidence="7">Conserved surface-anchored protein, Band 7 family</fullName>
    </submittedName>
</protein>
<evidence type="ECO:0000259" key="6">
    <source>
        <dbReference type="SMART" id="SM00244"/>
    </source>
</evidence>
<comment type="similarity">
    <text evidence="2">Belongs to the band 7/mec-2 family. Flotillin subfamily.</text>
</comment>
<dbReference type="Pfam" id="PF15975">
    <property type="entry name" value="Flot"/>
    <property type="match status" value="1"/>
</dbReference>
<dbReference type="Proteomes" id="UP000008558">
    <property type="component" value="Chromosome"/>
</dbReference>
<organism evidence="7 8">
    <name type="scientific">Acholeplasma laidlawii (strain PG-8A)</name>
    <dbReference type="NCBI Taxonomy" id="441768"/>
    <lineage>
        <taxon>Bacteria</taxon>
        <taxon>Bacillati</taxon>
        <taxon>Mycoplasmatota</taxon>
        <taxon>Mollicutes</taxon>
        <taxon>Acholeplasmatales</taxon>
        <taxon>Acholeplasmataceae</taxon>
        <taxon>Acholeplasma</taxon>
    </lineage>
</organism>
<keyword evidence="8" id="KW-1185">Reference proteome</keyword>
<evidence type="ECO:0000256" key="2">
    <source>
        <dbReference type="ARBA" id="ARBA00007161"/>
    </source>
</evidence>
<comment type="subcellular location">
    <subcellularLocation>
        <location evidence="1">Membrane</location>
    </subcellularLocation>
</comment>
<dbReference type="GeneID" id="41339219"/>
<dbReference type="InterPro" id="IPR027705">
    <property type="entry name" value="Flotillin_fam"/>
</dbReference>
<dbReference type="RefSeq" id="WP_012243016.1">
    <property type="nucleotide sequence ID" value="NC_010163.1"/>
</dbReference>
<gene>
    <name evidence="7" type="ordered locus">ACL_1075</name>
</gene>
<reference evidence="7 8" key="1">
    <citation type="journal article" date="2011" name="J. Bacteriol.">
        <title>Complete genome and proteome of Acholeplasma laidlawii.</title>
        <authorList>
            <person name="Lazarev V.N."/>
            <person name="Levitskii S.A."/>
            <person name="Basovskii Y.I."/>
            <person name="Chukin M.M."/>
            <person name="Akopian T.A."/>
            <person name="Vereshchagin V.V."/>
            <person name="Kostrjukova E.S."/>
            <person name="Kovaleva G.Y."/>
            <person name="Kazanov M.D."/>
            <person name="Malko D.B."/>
            <person name="Vitreschak A.G."/>
            <person name="Sernova N.V."/>
            <person name="Gelfand M.S."/>
            <person name="Demina I.A."/>
            <person name="Serebryakova M.V."/>
            <person name="Galyamina M.A."/>
            <person name="Vtyurin N.N."/>
            <person name="Rogov S.I."/>
            <person name="Alexeev D.G."/>
            <person name="Ladygina V.G."/>
            <person name="Govorun V.M."/>
        </authorList>
    </citation>
    <scope>NUCLEOTIDE SEQUENCE [LARGE SCALE GENOMIC DNA]</scope>
    <source>
        <strain evidence="7 8">PG-8A</strain>
    </source>
</reference>
<keyword evidence="5" id="KW-1133">Transmembrane helix</keyword>
<dbReference type="PANTHER" id="PTHR13806">
    <property type="entry name" value="FLOTILLIN-RELATED"/>
    <property type="match status" value="1"/>
</dbReference>
<dbReference type="KEGG" id="acl:ACL_1075"/>
<dbReference type="InterPro" id="IPR031905">
    <property type="entry name" value="Flotillin_C"/>
</dbReference>
<dbReference type="Pfam" id="PF01145">
    <property type="entry name" value="Band_7"/>
    <property type="match status" value="1"/>
</dbReference>
<evidence type="ECO:0000256" key="5">
    <source>
        <dbReference type="SAM" id="Phobius"/>
    </source>
</evidence>
<feature type="coiled-coil region" evidence="4">
    <location>
        <begin position="296"/>
        <end position="328"/>
    </location>
</feature>
<dbReference type="Gene3D" id="3.30.479.30">
    <property type="entry name" value="Band 7 domain"/>
    <property type="match status" value="1"/>
</dbReference>
<feature type="transmembrane region" description="Helical" evidence="5">
    <location>
        <begin position="27"/>
        <end position="48"/>
    </location>
</feature>
<dbReference type="AlphaFoldDB" id="A9NH55"/>
<keyword evidence="5" id="KW-0812">Transmembrane</keyword>
<dbReference type="InterPro" id="IPR036013">
    <property type="entry name" value="Band_7/SPFH_dom_sf"/>
</dbReference>
<proteinExistence type="inferred from homology"/>
<dbReference type="STRING" id="441768.ACL_1075"/>
<feature type="domain" description="Band 7" evidence="6">
    <location>
        <begin position="45"/>
        <end position="219"/>
    </location>
</feature>
<dbReference type="PANTHER" id="PTHR13806:SF46">
    <property type="entry name" value="FLOTILLIN-1-RELATED"/>
    <property type="match status" value="1"/>
</dbReference>
<dbReference type="GO" id="GO:0072659">
    <property type="term" value="P:protein localization to plasma membrane"/>
    <property type="evidence" value="ECO:0007669"/>
    <property type="project" value="TreeGrafter"/>
</dbReference>
<evidence type="ECO:0000256" key="4">
    <source>
        <dbReference type="SAM" id="Coils"/>
    </source>
</evidence>
<keyword evidence="4" id="KW-0175">Coiled coil</keyword>
<dbReference type="eggNOG" id="COG2268">
    <property type="taxonomic scope" value="Bacteria"/>
</dbReference>
<dbReference type="InterPro" id="IPR001107">
    <property type="entry name" value="Band_7"/>
</dbReference>
<evidence type="ECO:0000313" key="7">
    <source>
        <dbReference type="EMBL" id="ABX81685.1"/>
    </source>
</evidence>
<sequence>MYKFMYNYSKVLKHNHTKEGKVHMEELIIGISIAVVVILIVLFAASYVKVKPNQAYIITGPKKSRVVIGKGTLRIPFLERIDAIPLSLIQTDIKTDSAVPTNEFINIFVDGVANIRIMTDEDSIRLAGQILLSRDLEGIRVVTKEILEGNMREIIGQMKLKELVQNREKFAEQVYNSAMQDMNRMGLEIINITIQNFSDKNGVIEDLGVDNVTQIRKEASIARANSEKDVEIATAQAKELANEARITAELKIAEQNTDLELRQSALKQKSDTQKAVADAAYQIQSANESKSVNIAIQEAEIAKRTKEIELKQKEIEVEEKRLDAVVRKDADAKRYAAEQKALADLYIRSKEAEAKYIEEAKRAESIKVAAEAQRFAEEQRAQGIQAVGLAEAEAIEKKAEAMKLMEDAAVLELILNSDVLPKIVGAAASPLAKVDKITMYGDGNSTKLVGDIVNSSTQILSSIQESTGIDLTSLLAGYASGKLTSKPVEPKTEKDKK</sequence>
<dbReference type="EMBL" id="CP000896">
    <property type="protein sequence ID" value="ABX81685.1"/>
    <property type="molecule type" value="Genomic_DNA"/>
</dbReference>
<accession>A9NH55</accession>
<dbReference type="CDD" id="cd03399">
    <property type="entry name" value="SPFH_flotillin"/>
    <property type="match status" value="1"/>
</dbReference>
<evidence type="ECO:0000256" key="3">
    <source>
        <dbReference type="ARBA" id="ARBA00023136"/>
    </source>
</evidence>
<keyword evidence="3 5" id="KW-0472">Membrane</keyword>
<dbReference type="SUPFAM" id="SSF117892">
    <property type="entry name" value="Band 7/SPFH domain"/>
    <property type="match status" value="1"/>
</dbReference>
<dbReference type="GO" id="GO:0005886">
    <property type="term" value="C:plasma membrane"/>
    <property type="evidence" value="ECO:0007669"/>
    <property type="project" value="TreeGrafter"/>
</dbReference>
<dbReference type="HOGENOM" id="CLU_038134_0_1_14"/>
<evidence type="ECO:0000313" key="8">
    <source>
        <dbReference type="Proteomes" id="UP000008558"/>
    </source>
</evidence>
<name>A9NH55_ACHLI</name>